<dbReference type="InParanoid" id="A0A068U2D5"/>
<gene>
    <name evidence="1" type="ORF">GSCOC_T00036914001</name>
</gene>
<protein>
    <submittedName>
        <fullName evidence="1">Uncharacterized protein</fullName>
    </submittedName>
</protein>
<dbReference type="Proteomes" id="UP000295252">
    <property type="component" value="Chromosome IX"/>
</dbReference>
<dbReference type="EMBL" id="HG739091">
    <property type="protein sequence ID" value="CDP01758.1"/>
    <property type="molecule type" value="Genomic_DNA"/>
</dbReference>
<keyword evidence="2" id="KW-1185">Reference proteome</keyword>
<name>A0A068U2D5_COFCA</name>
<proteinExistence type="predicted"/>
<evidence type="ECO:0000313" key="1">
    <source>
        <dbReference type="EMBL" id="CDP01758.1"/>
    </source>
</evidence>
<dbReference type="Gramene" id="CDP01758">
    <property type="protein sequence ID" value="CDP01758"/>
    <property type="gene ID" value="GSCOC_T00036914001"/>
</dbReference>
<evidence type="ECO:0000313" key="2">
    <source>
        <dbReference type="Proteomes" id="UP000295252"/>
    </source>
</evidence>
<reference evidence="2" key="1">
    <citation type="journal article" date="2014" name="Science">
        <title>The coffee genome provides insight into the convergent evolution of caffeine biosynthesis.</title>
        <authorList>
            <person name="Denoeud F."/>
            <person name="Carretero-Paulet L."/>
            <person name="Dereeper A."/>
            <person name="Droc G."/>
            <person name="Guyot R."/>
            <person name="Pietrella M."/>
            <person name="Zheng C."/>
            <person name="Alberti A."/>
            <person name="Anthony F."/>
            <person name="Aprea G."/>
            <person name="Aury J.M."/>
            <person name="Bento P."/>
            <person name="Bernard M."/>
            <person name="Bocs S."/>
            <person name="Campa C."/>
            <person name="Cenci A."/>
            <person name="Combes M.C."/>
            <person name="Crouzillat D."/>
            <person name="Da Silva C."/>
            <person name="Daddiego L."/>
            <person name="De Bellis F."/>
            <person name="Dussert S."/>
            <person name="Garsmeur O."/>
            <person name="Gayraud T."/>
            <person name="Guignon V."/>
            <person name="Jahn K."/>
            <person name="Jamilloux V."/>
            <person name="Joet T."/>
            <person name="Labadie K."/>
            <person name="Lan T."/>
            <person name="Leclercq J."/>
            <person name="Lepelley M."/>
            <person name="Leroy T."/>
            <person name="Li L.T."/>
            <person name="Librado P."/>
            <person name="Lopez L."/>
            <person name="Munoz A."/>
            <person name="Noel B."/>
            <person name="Pallavicini A."/>
            <person name="Perrotta G."/>
            <person name="Poncet V."/>
            <person name="Pot D."/>
            <person name="Priyono X."/>
            <person name="Rigoreau M."/>
            <person name="Rouard M."/>
            <person name="Rozas J."/>
            <person name="Tranchant-Dubreuil C."/>
            <person name="VanBuren R."/>
            <person name="Zhang Q."/>
            <person name="Andrade A.C."/>
            <person name="Argout X."/>
            <person name="Bertrand B."/>
            <person name="de Kochko A."/>
            <person name="Graziosi G."/>
            <person name="Henry R.J."/>
            <person name="Jayarama X."/>
            <person name="Ming R."/>
            <person name="Nagai C."/>
            <person name="Rounsley S."/>
            <person name="Sankoff D."/>
            <person name="Giuliano G."/>
            <person name="Albert V.A."/>
            <person name="Wincker P."/>
            <person name="Lashermes P."/>
        </authorList>
    </citation>
    <scope>NUCLEOTIDE SEQUENCE [LARGE SCALE GENOMIC DNA]</scope>
    <source>
        <strain evidence="2">cv. DH200-94</strain>
    </source>
</reference>
<sequence>MTTWVKGIIINSLQQSPKLYNLHRASPVPSFAAILLSNSRPPSVNSAAAVISLREIQPSEI</sequence>
<accession>A0A068U2D5</accession>
<dbReference type="AlphaFoldDB" id="A0A068U2D5"/>
<organism evidence="1 2">
    <name type="scientific">Coffea canephora</name>
    <name type="common">Robusta coffee</name>
    <dbReference type="NCBI Taxonomy" id="49390"/>
    <lineage>
        <taxon>Eukaryota</taxon>
        <taxon>Viridiplantae</taxon>
        <taxon>Streptophyta</taxon>
        <taxon>Embryophyta</taxon>
        <taxon>Tracheophyta</taxon>
        <taxon>Spermatophyta</taxon>
        <taxon>Magnoliopsida</taxon>
        <taxon>eudicotyledons</taxon>
        <taxon>Gunneridae</taxon>
        <taxon>Pentapetalae</taxon>
        <taxon>asterids</taxon>
        <taxon>lamiids</taxon>
        <taxon>Gentianales</taxon>
        <taxon>Rubiaceae</taxon>
        <taxon>Ixoroideae</taxon>
        <taxon>Gardenieae complex</taxon>
        <taxon>Bertiereae - Coffeeae clade</taxon>
        <taxon>Coffeeae</taxon>
        <taxon>Coffea</taxon>
    </lineage>
</organism>